<evidence type="ECO:0000256" key="1">
    <source>
        <dbReference type="SAM" id="MobiDB-lite"/>
    </source>
</evidence>
<feature type="compositionally biased region" description="Basic and acidic residues" evidence="1">
    <location>
        <begin position="86"/>
        <end position="116"/>
    </location>
</feature>
<evidence type="ECO:0000313" key="2">
    <source>
        <dbReference type="EMBL" id="CAG6673885.1"/>
    </source>
</evidence>
<name>A0A8D8SQ64_9HEMI</name>
<reference evidence="2" key="1">
    <citation type="submission" date="2021-05" db="EMBL/GenBank/DDBJ databases">
        <authorList>
            <person name="Alioto T."/>
            <person name="Alioto T."/>
            <person name="Gomez Garrido J."/>
        </authorList>
    </citation>
    <scope>NUCLEOTIDE SEQUENCE</scope>
</reference>
<sequence length="189" mass="21952">MACYREAPMVRLTRREAPAIRSIRWELPQGSCPHHPGAPTVEWPRPRLLPQLPLRIGLRETPGSSLTRMMSRYWKTLTEELDQDPAPERDEEPREIATAKTETAKQRDEAVDPGVEREEEEREVENEKTRIGNREKVGVDLEKDHDMIRLVGIRKKKKRLHNNHRHNNNSSRVSTIASTIKDPIETMDK</sequence>
<protein>
    <submittedName>
        <fullName evidence="2">Uncharacterized protein</fullName>
    </submittedName>
</protein>
<feature type="region of interest" description="Disordered" evidence="1">
    <location>
        <begin position="79"/>
        <end position="129"/>
    </location>
</feature>
<organism evidence="2">
    <name type="scientific">Cacopsylla melanoneura</name>
    <dbReference type="NCBI Taxonomy" id="428564"/>
    <lineage>
        <taxon>Eukaryota</taxon>
        <taxon>Metazoa</taxon>
        <taxon>Ecdysozoa</taxon>
        <taxon>Arthropoda</taxon>
        <taxon>Hexapoda</taxon>
        <taxon>Insecta</taxon>
        <taxon>Pterygota</taxon>
        <taxon>Neoptera</taxon>
        <taxon>Paraneoptera</taxon>
        <taxon>Hemiptera</taxon>
        <taxon>Sternorrhyncha</taxon>
        <taxon>Psylloidea</taxon>
        <taxon>Psyllidae</taxon>
        <taxon>Psyllinae</taxon>
        <taxon>Cacopsylla</taxon>
    </lineage>
</organism>
<dbReference type="EMBL" id="HBUF01232331">
    <property type="protein sequence ID" value="CAG6673885.1"/>
    <property type="molecule type" value="Transcribed_RNA"/>
</dbReference>
<dbReference type="AlphaFoldDB" id="A0A8D8SQ64"/>
<proteinExistence type="predicted"/>
<accession>A0A8D8SQ64</accession>